<dbReference type="PANTHER" id="PTHR19303">
    <property type="entry name" value="TRANSPOSON"/>
    <property type="match status" value="1"/>
</dbReference>
<gene>
    <name evidence="2" type="ORF">CALCODRAFT_537356</name>
</gene>
<dbReference type="Gene3D" id="3.30.420.10">
    <property type="entry name" value="Ribonuclease H-like superfamily/Ribonuclease H"/>
    <property type="match status" value="1"/>
</dbReference>
<dbReference type="Pfam" id="PF03184">
    <property type="entry name" value="DDE_1"/>
    <property type="match status" value="1"/>
</dbReference>
<dbReference type="InParanoid" id="A0A165JZ85"/>
<accession>A0A165JZ85</accession>
<feature type="domain" description="DDE-1" evidence="1">
    <location>
        <begin position="48"/>
        <end position="217"/>
    </location>
</feature>
<sequence length="217" mass="25127">MRAKYSIQDSDLYNFDETGFAMGMIGSSMVVTRSDRIGKPMAFQPGNREWVTAICCISADGHVVPTFICVKGHVQLSSWYWEKHIPEPWLIQPTEKGWTNNATGLEWLQHFDRHTRTRQQGQWRMLVLDRHDSHVNTQFNKYCKEHSIVPICLPPHSSHLTQPLDVGLFSPLKKAYARHINRFIFGGITHISKEDFFPAFARSFKRVFTMQNIKSGF</sequence>
<dbReference type="PANTHER" id="PTHR19303:SF62">
    <property type="entry name" value="HTH CENPB-TYPE DOMAIN-CONTAINING PROTEIN-RELATED"/>
    <property type="match status" value="1"/>
</dbReference>
<dbReference type="InterPro" id="IPR036397">
    <property type="entry name" value="RNaseH_sf"/>
</dbReference>
<dbReference type="Proteomes" id="UP000076842">
    <property type="component" value="Unassembled WGS sequence"/>
</dbReference>
<dbReference type="OrthoDB" id="2917041at2759"/>
<evidence type="ECO:0000259" key="1">
    <source>
        <dbReference type="Pfam" id="PF03184"/>
    </source>
</evidence>
<dbReference type="EMBL" id="KV423916">
    <property type="protein sequence ID" value="KZT62460.1"/>
    <property type="molecule type" value="Genomic_DNA"/>
</dbReference>
<dbReference type="AlphaFoldDB" id="A0A165JZ85"/>
<proteinExistence type="predicted"/>
<organism evidence="2 3">
    <name type="scientific">Calocera cornea HHB12733</name>
    <dbReference type="NCBI Taxonomy" id="1353952"/>
    <lineage>
        <taxon>Eukaryota</taxon>
        <taxon>Fungi</taxon>
        <taxon>Dikarya</taxon>
        <taxon>Basidiomycota</taxon>
        <taxon>Agaricomycotina</taxon>
        <taxon>Dacrymycetes</taxon>
        <taxon>Dacrymycetales</taxon>
        <taxon>Dacrymycetaceae</taxon>
        <taxon>Calocera</taxon>
    </lineage>
</organism>
<dbReference type="GO" id="GO:0005634">
    <property type="term" value="C:nucleus"/>
    <property type="evidence" value="ECO:0007669"/>
    <property type="project" value="TreeGrafter"/>
</dbReference>
<dbReference type="InterPro" id="IPR050863">
    <property type="entry name" value="CenT-Element_Derived"/>
</dbReference>
<protein>
    <submittedName>
        <fullName evidence="2">CENP-B protein</fullName>
    </submittedName>
</protein>
<evidence type="ECO:0000313" key="2">
    <source>
        <dbReference type="EMBL" id="KZT62460.1"/>
    </source>
</evidence>
<dbReference type="STRING" id="1353952.A0A165JZ85"/>
<evidence type="ECO:0000313" key="3">
    <source>
        <dbReference type="Proteomes" id="UP000076842"/>
    </source>
</evidence>
<reference evidence="2 3" key="1">
    <citation type="journal article" date="2016" name="Mol. Biol. Evol.">
        <title>Comparative Genomics of Early-Diverging Mushroom-Forming Fungi Provides Insights into the Origins of Lignocellulose Decay Capabilities.</title>
        <authorList>
            <person name="Nagy L.G."/>
            <person name="Riley R."/>
            <person name="Tritt A."/>
            <person name="Adam C."/>
            <person name="Daum C."/>
            <person name="Floudas D."/>
            <person name="Sun H."/>
            <person name="Yadav J.S."/>
            <person name="Pangilinan J."/>
            <person name="Larsson K.H."/>
            <person name="Matsuura K."/>
            <person name="Barry K."/>
            <person name="Labutti K."/>
            <person name="Kuo R."/>
            <person name="Ohm R.A."/>
            <person name="Bhattacharya S.S."/>
            <person name="Shirouzu T."/>
            <person name="Yoshinaga Y."/>
            <person name="Martin F.M."/>
            <person name="Grigoriev I.V."/>
            <person name="Hibbett D.S."/>
        </authorList>
    </citation>
    <scope>NUCLEOTIDE SEQUENCE [LARGE SCALE GENOMIC DNA]</scope>
    <source>
        <strain evidence="2 3">HHB12733</strain>
    </source>
</reference>
<keyword evidence="3" id="KW-1185">Reference proteome</keyword>
<name>A0A165JZ85_9BASI</name>
<dbReference type="InterPro" id="IPR004875">
    <property type="entry name" value="DDE_SF_endonuclease_dom"/>
</dbReference>
<dbReference type="GO" id="GO:0003677">
    <property type="term" value="F:DNA binding"/>
    <property type="evidence" value="ECO:0007669"/>
    <property type="project" value="TreeGrafter"/>
</dbReference>